<accession>A0A4R1MYJ6</accession>
<gene>
    <name evidence="3" type="ORF">EDC19_0623</name>
</gene>
<organism evidence="3 4">
    <name type="scientific">Natranaerovirga hydrolytica</name>
    <dbReference type="NCBI Taxonomy" id="680378"/>
    <lineage>
        <taxon>Bacteria</taxon>
        <taxon>Bacillati</taxon>
        <taxon>Bacillota</taxon>
        <taxon>Clostridia</taxon>
        <taxon>Lachnospirales</taxon>
        <taxon>Natranaerovirgaceae</taxon>
        <taxon>Natranaerovirga</taxon>
    </lineage>
</organism>
<protein>
    <recommendedName>
        <fullName evidence="2">Putative zinc-finger domain-containing protein</fullName>
    </recommendedName>
</protein>
<proteinExistence type="predicted"/>
<keyword evidence="1" id="KW-1133">Transmembrane helix</keyword>
<reference evidence="3 4" key="1">
    <citation type="submission" date="2019-03" db="EMBL/GenBank/DDBJ databases">
        <title>Genomic Encyclopedia of Type Strains, Phase IV (KMG-IV): sequencing the most valuable type-strain genomes for metagenomic binning, comparative biology and taxonomic classification.</title>
        <authorList>
            <person name="Goeker M."/>
        </authorList>
    </citation>
    <scope>NUCLEOTIDE SEQUENCE [LARGE SCALE GENOMIC DNA]</scope>
    <source>
        <strain evidence="3 4">DSM 24176</strain>
    </source>
</reference>
<keyword evidence="4" id="KW-1185">Reference proteome</keyword>
<feature type="transmembrane region" description="Helical" evidence="1">
    <location>
        <begin position="89"/>
        <end position="107"/>
    </location>
</feature>
<sequence length="186" mass="21924">MKCTHTSYDLSLYMDKELSENELELFNDHLNQCTQCKESIEIYSEIIDQYNQLEVKRELPPNYHNQLMIKIKKLSKHKKTKMIKKLPQFKYVATLVIMIVLTMILSYDMNTKDAIMTLDHSVENYEIDENIMHSTSDALRNSSHNTFINNKSDSIILVLLVLIVFFASLFIIRTLIKRRDSNEKNQ</sequence>
<feature type="transmembrane region" description="Helical" evidence="1">
    <location>
        <begin position="155"/>
        <end position="176"/>
    </location>
</feature>
<keyword evidence="1" id="KW-0472">Membrane</keyword>
<evidence type="ECO:0000256" key="1">
    <source>
        <dbReference type="SAM" id="Phobius"/>
    </source>
</evidence>
<feature type="domain" description="Putative zinc-finger" evidence="2">
    <location>
        <begin position="3"/>
        <end position="36"/>
    </location>
</feature>
<evidence type="ECO:0000313" key="4">
    <source>
        <dbReference type="Proteomes" id="UP000294545"/>
    </source>
</evidence>
<comment type="caution">
    <text evidence="3">The sequence shown here is derived from an EMBL/GenBank/DDBJ whole genome shotgun (WGS) entry which is preliminary data.</text>
</comment>
<keyword evidence="1" id="KW-0812">Transmembrane</keyword>
<dbReference type="EMBL" id="SMGQ01000011">
    <property type="protein sequence ID" value="TCK98205.1"/>
    <property type="molecule type" value="Genomic_DNA"/>
</dbReference>
<dbReference type="InterPro" id="IPR027383">
    <property type="entry name" value="Znf_put"/>
</dbReference>
<dbReference type="AlphaFoldDB" id="A0A4R1MYJ6"/>
<evidence type="ECO:0000313" key="3">
    <source>
        <dbReference type="EMBL" id="TCK98205.1"/>
    </source>
</evidence>
<dbReference type="Proteomes" id="UP000294545">
    <property type="component" value="Unassembled WGS sequence"/>
</dbReference>
<dbReference type="Pfam" id="PF13490">
    <property type="entry name" value="zf-HC2"/>
    <property type="match status" value="1"/>
</dbReference>
<dbReference type="RefSeq" id="WP_132280364.1">
    <property type="nucleotide sequence ID" value="NZ_SMGQ01000011.1"/>
</dbReference>
<name>A0A4R1MYJ6_9FIRM</name>
<evidence type="ECO:0000259" key="2">
    <source>
        <dbReference type="Pfam" id="PF13490"/>
    </source>
</evidence>
<dbReference type="OrthoDB" id="9808253at2"/>